<dbReference type="NCBIfam" id="NF008165">
    <property type="entry name" value="PRK10917.1-3"/>
    <property type="match status" value="1"/>
</dbReference>
<dbReference type="InterPro" id="IPR011545">
    <property type="entry name" value="DEAD/DEAH_box_helicase_dom"/>
</dbReference>
<evidence type="ECO:0000259" key="16">
    <source>
        <dbReference type="PROSITE" id="PS51192"/>
    </source>
</evidence>
<dbReference type="GO" id="GO:0006281">
    <property type="term" value="P:DNA repair"/>
    <property type="evidence" value="ECO:0007669"/>
    <property type="project" value="UniProtKB-UniRule"/>
</dbReference>
<dbReference type="InterPro" id="IPR014001">
    <property type="entry name" value="Helicase_ATP-bd"/>
</dbReference>
<evidence type="ECO:0000256" key="15">
    <source>
        <dbReference type="RuleBase" id="RU363016"/>
    </source>
</evidence>
<keyword evidence="5 15" id="KW-0378">Hydrolase</keyword>
<dbReference type="InterPro" id="IPR033454">
    <property type="entry name" value="RecG_wedge"/>
</dbReference>
<evidence type="ECO:0000256" key="1">
    <source>
        <dbReference type="ARBA" id="ARBA00007504"/>
    </source>
</evidence>
<dbReference type="Proteomes" id="UP000231183">
    <property type="component" value="Unassembled WGS sequence"/>
</dbReference>
<keyword evidence="8" id="KW-0238">DNA-binding</keyword>
<evidence type="ECO:0000256" key="2">
    <source>
        <dbReference type="ARBA" id="ARBA00017846"/>
    </source>
</evidence>
<dbReference type="CDD" id="cd17992">
    <property type="entry name" value="DEXHc_RecG"/>
    <property type="match status" value="1"/>
</dbReference>
<dbReference type="GO" id="GO:0006310">
    <property type="term" value="P:DNA recombination"/>
    <property type="evidence" value="ECO:0007669"/>
    <property type="project" value="UniProtKB-UniRule"/>
</dbReference>
<evidence type="ECO:0000256" key="11">
    <source>
        <dbReference type="ARBA" id="ARBA00023235"/>
    </source>
</evidence>
<dbReference type="AlphaFoldDB" id="A0A2M6W4B3"/>
<comment type="catalytic activity">
    <reaction evidence="12 15">
        <text>Couples ATP hydrolysis with the unwinding of duplex DNA by translocating in the 3'-5' direction.</text>
        <dbReference type="EC" id="5.6.2.4"/>
    </reaction>
</comment>
<evidence type="ECO:0000256" key="4">
    <source>
        <dbReference type="ARBA" id="ARBA00022763"/>
    </source>
</evidence>
<keyword evidence="4 15" id="KW-0227">DNA damage</keyword>
<dbReference type="Pfam" id="PF00271">
    <property type="entry name" value="Helicase_C"/>
    <property type="match status" value="1"/>
</dbReference>
<evidence type="ECO:0000256" key="5">
    <source>
        <dbReference type="ARBA" id="ARBA00022801"/>
    </source>
</evidence>
<dbReference type="PANTHER" id="PTHR47964">
    <property type="entry name" value="ATP-DEPENDENT DNA HELICASE HOMOLOG RECG, CHLOROPLASTIC"/>
    <property type="match status" value="1"/>
</dbReference>
<dbReference type="PANTHER" id="PTHR47964:SF1">
    <property type="entry name" value="ATP-DEPENDENT DNA HELICASE HOMOLOG RECG, CHLOROPLASTIC"/>
    <property type="match status" value="1"/>
</dbReference>
<evidence type="ECO:0000256" key="12">
    <source>
        <dbReference type="ARBA" id="ARBA00034617"/>
    </source>
</evidence>
<proteinExistence type="inferred from homology"/>
<organism evidence="18 19">
    <name type="scientific">Candidatus Magasanikbacteria bacterium CG10_big_fil_rev_8_21_14_0_10_40_10</name>
    <dbReference type="NCBI Taxonomy" id="1974648"/>
    <lineage>
        <taxon>Bacteria</taxon>
        <taxon>Candidatus Magasanikiibacteriota</taxon>
    </lineage>
</organism>
<dbReference type="SUPFAM" id="SSF50249">
    <property type="entry name" value="Nucleic acid-binding proteins"/>
    <property type="match status" value="1"/>
</dbReference>
<dbReference type="SMART" id="SM00487">
    <property type="entry name" value="DEXDc"/>
    <property type="match status" value="1"/>
</dbReference>
<name>A0A2M6W4B3_9BACT</name>
<keyword evidence="6 15" id="KW-0347">Helicase</keyword>
<evidence type="ECO:0000313" key="19">
    <source>
        <dbReference type="Proteomes" id="UP000231183"/>
    </source>
</evidence>
<protein>
    <recommendedName>
        <fullName evidence="2 15">ATP-dependent DNA helicase RecG</fullName>
        <ecNumber evidence="13 15">5.6.2.4</ecNumber>
    </recommendedName>
</protein>
<dbReference type="GO" id="GO:0016887">
    <property type="term" value="F:ATP hydrolysis activity"/>
    <property type="evidence" value="ECO:0007669"/>
    <property type="project" value="RHEA"/>
</dbReference>
<keyword evidence="10 15" id="KW-0234">DNA repair</keyword>
<gene>
    <name evidence="18" type="ORF">COU31_01675</name>
</gene>
<dbReference type="Pfam" id="PF19833">
    <property type="entry name" value="RecG_dom3_C"/>
    <property type="match status" value="1"/>
</dbReference>
<dbReference type="InterPro" id="IPR027417">
    <property type="entry name" value="P-loop_NTPase"/>
</dbReference>
<dbReference type="PROSITE" id="PS51194">
    <property type="entry name" value="HELICASE_CTER"/>
    <property type="match status" value="1"/>
</dbReference>
<comment type="function">
    <text evidence="15">Plays a critical role in recombination and DNA repair. Helps process Holliday junction intermediates to mature products by catalyzing branch migration. Has replication fork regression activity, unwinds stalled or blocked replication forks to make a HJ that can be resolved. Has a DNA unwinding activity characteristic of a DNA helicase with 3'-5' polarity.</text>
</comment>
<evidence type="ECO:0000256" key="8">
    <source>
        <dbReference type="ARBA" id="ARBA00023125"/>
    </source>
</evidence>
<dbReference type="Pfam" id="PF17191">
    <property type="entry name" value="RecG_wedge"/>
    <property type="match status" value="1"/>
</dbReference>
<dbReference type="GO" id="GO:0005524">
    <property type="term" value="F:ATP binding"/>
    <property type="evidence" value="ECO:0007669"/>
    <property type="project" value="UniProtKB-KW"/>
</dbReference>
<evidence type="ECO:0000313" key="18">
    <source>
        <dbReference type="EMBL" id="PIT87642.1"/>
    </source>
</evidence>
<dbReference type="PROSITE" id="PS51192">
    <property type="entry name" value="HELICASE_ATP_BIND_1"/>
    <property type="match status" value="1"/>
</dbReference>
<dbReference type="InterPro" id="IPR045562">
    <property type="entry name" value="RecG_dom3_C"/>
</dbReference>
<dbReference type="InterPro" id="IPR012340">
    <property type="entry name" value="NA-bd_OB-fold"/>
</dbReference>
<feature type="domain" description="Helicase ATP-binding" evidence="16">
    <location>
        <begin position="272"/>
        <end position="444"/>
    </location>
</feature>
<evidence type="ECO:0000256" key="14">
    <source>
        <dbReference type="ARBA" id="ARBA00048988"/>
    </source>
</evidence>
<evidence type="ECO:0000256" key="3">
    <source>
        <dbReference type="ARBA" id="ARBA00022741"/>
    </source>
</evidence>
<dbReference type="GO" id="GO:0043138">
    <property type="term" value="F:3'-5' DNA helicase activity"/>
    <property type="evidence" value="ECO:0007669"/>
    <property type="project" value="UniProtKB-EC"/>
</dbReference>
<keyword evidence="9 15" id="KW-0233">DNA recombination</keyword>
<dbReference type="NCBIfam" id="NF008168">
    <property type="entry name" value="PRK10917.2-2"/>
    <property type="match status" value="1"/>
</dbReference>
<keyword evidence="11" id="KW-0413">Isomerase</keyword>
<dbReference type="NCBIfam" id="TIGR00643">
    <property type="entry name" value="recG"/>
    <property type="match status" value="1"/>
</dbReference>
<comment type="catalytic activity">
    <reaction evidence="14 15">
        <text>ATP + H2O = ADP + phosphate + H(+)</text>
        <dbReference type="Rhea" id="RHEA:13065"/>
        <dbReference type="ChEBI" id="CHEBI:15377"/>
        <dbReference type="ChEBI" id="CHEBI:15378"/>
        <dbReference type="ChEBI" id="CHEBI:30616"/>
        <dbReference type="ChEBI" id="CHEBI:43474"/>
        <dbReference type="ChEBI" id="CHEBI:456216"/>
        <dbReference type="EC" id="5.6.2.4"/>
    </reaction>
</comment>
<dbReference type="SUPFAM" id="SSF52540">
    <property type="entry name" value="P-loop containing nucleoside triphosphate hydrolases"/>
    <property type="match status" value="2"/>
</dbReference>
<comment type="caution">
    <text evidence="18">The sequence shown here is derived from an EMBL/GenBank/DDBJ whole genome shotgun (WGS) entry which is preliminary data.</text>
</comment>
<evidence type="ECO:0000256" key="13">
    <source>
        <dbReference type="ARBA" id="ARBA00034808"/>
    </source>
</evidence>
<evidence type="ECO:0000256" key="7">
    <source>
        <dbReference type="ARBA" id="ARBA00022840"/>
    </source>
</evidence>
<dbReference type="Gene3D" id="3.40.50.300">
    <property type="entry name" value="P-loop containing nucleotide triphosphate hydrolases"/>
    <property type="match status" value="2"/>
</dbReference>
<evidence type="ECO:0000256" key="10">
    <source>
        <dbReference type="ARBA" id="ARBA00023204"/>
    </source>
</evidence>
<evidence type="ECO:0000259" key="17">
    <source>
        <dbReference type="PROSITE" id="PS51194"/>
    </source>
</evidence>
<evidence type="ECO:0000256" key="6">
    <source>
        <dbReference type="ARBA" id="ARBA00022806"/>
    </source>
</evidence>
<keyword evidence="3 15" id="KW-0547">Nucleotide-binding</keyword>
<evidence type="ECO:0000256" key="9">
    <source>
        <dbReference type="ARBA" id="ARBA00023172"/>
    </source>
</evidence>
<dbReference type="Gene3D" id="2.40.50.140">
    <property type="entry name" value="Nucleic acid-binding proteins"/>
    <property type="match status" value="1"/>
</dbReference>
<dbReference type="SMART" id="SM00490">
    <property type="entry name" value="HELICc"/>
    <property type="match status" value="1"/>
</dbReference>
<sequence length="692" mass="78087">MDFSTKIEKLTSVGQTTAKRLQKLGINNANDLLYYFPFRYEDYRLFVKISDLKDGQTATIKGKIELIANKRSWRKRKIITEALVTDESGTVRVVWFGQPFIAKNLRQGEEIFLSGKIKEDMMGAQMAGPVYEKATGKNTHTGRLAPMYPLTSGLTQKQIRFLVSQVIGLANQTEEWLPADFLKRFNLIPLSEALGMIHFPENEDDLNQSVARLKFDELFLLQLKAEMARAGRSEERAPELVFQEKQIKEFVDSLPFILTKTQKISAWEILQNIGGVKPMNRLLSGDVGSGKTVVAGLAMFNAGLNHCQSALMAPTEILAIQHYQTLRKILGDKMSIGLLTQSQALINDQKLSASSKHKKRKYFEDNLAGGQIDIAVGTHALLSENIKFKQLGLVVVDEQHRFGVEQRKAIKLKGRNVHFLSMTATPIPRSLALLLYGDLDISLISELPAGRRAILTRLVEPINRFKAYDFIRGQIKKGRQVFVVCPLIEEKETGAIIGISEKKSVMAEYKKLSTEIFVDLSVDFLHGKMPAEQKNAVLKSFRDQKIDILVSTSVIEVGLDMPNASVMMIEGAERFGLAQLHQFRGRVGRSTHQSYCFLFMENESPKAMNRLKFFEKNNNGFKLAEKDLENRGPGEVYGTAQSGLKDLRLARLTDYDIIKKARQAAQEIMAAPERYKGIFNKFKRFKETAHLE</sequence>
<feature type="domain" description="Helicase C-terminal" evidence="17">
    <location>
        <begin position="477"/>
        <end position="629"/>
    </location>
</feature>
<dbReference type="GO" id="GO:0003677">
    <property type="term" value="F:DNA binding"/>
    <property type="evidence" value="ECO:0007669"/>
    <property type="project" value="UniProtKB-KW"/>
</dbReference>
<dbReference type="InterPro" id="IPR047112">
    <property type="entry name" value="RecG/Mfd"/>
</dbReference>
<comment type="similarity">
    <text evidence="1 15">Belongs to the helicase family. RecG subfamily.</text>
</comment>
<keyword evidence="7 15" id="KW-0067">ATP-binding</keyword>
<reference evidence="19" key="1">
    <citation type="submission" date="2017-09" db="EMBL/GenBank/DDBJ databases">
        <title>Depth-based differentiation of microbial function through sediment-hosted aquifers and enrichment of novel symbionts in the deep terrestrial subsurface.</title>
        <authorList>
            <person name="Probst A.J."/>
            <person name="Ladd B."/>
            <person name="Jarett J.K."/>
            <person name="Geller-Mcgrath D.E."/>
            <person name="Sieber C.M.K."/>
            <person name="Emerson J.B."/>
            <person name="Anantharaman K."/>
            <person name="Thomas B.C."/>
            <person name="Malmstrom R."/>
            <person name="Stieglmeier M."/>
            <person name="Klingl A."/>
            <person name="Woyke T."/>
            <person name="Ryan C.M."/>
            <person name="Banfield J.F."/>
        </authorList>
    </citation>
    <scope>NUCLEOTIDE SEQUENCE [LARGE SCALE GENOMIC DNA]</scope>
</reference>
<dbReference type="EMBL" id="PFBX01000014">
    <property type="protein sequence ID" value="PIT87642.1"/>
    <property type="molecule type" value="Genomic_DNA"/>
</dbReference>
<dbReference type="EC" id="5.6.2.4" evidence="13 15"/>
<dbReference type="Pfam" id="PF00270">
    <property type="entry name" value="DEAD"/>
    <property type="match status" value="1"/>
</dbReference>
<dbReference type="CDD" id="cd04488">
    <property type="entry name" value="RecG_wedge_OBF"/>
    <property type="match status" value="1"/>
</dbReference>
<accession>A0A2M6W4B3</accession>
<dbReference type="InterPro" id="IPR004609">
    <property type="entry name" value="ATP-dep_DNA_helicase_RecG"/>
</dbReference>
<dbReference type="InterPro" id="IPR001650">
    <property type="entry name" value="Helicase_C-like"/>
</dbReference>